<feature type="region of interest" description="Disordered" evidence="1">
    <location>
        <begin position="123"/>
        <end position="188"/>
    </location>
</feature>
<feature type="compositionally biased region" description="Polar residues" evidence="1">
    <location>
        <begin position="178"/>
        <end position="188"/>
    </location>
</feature>
<accession>A0A3P8ACW0</accession>
<organism evidence="2">
    <name type="scientific">Heligmosomoides polygyrus</name>
    <name type="common">Parasitic roundworm</name>
    <dbReference type="NCBI Taxonomy" id="6339"/>
    <lineage>
        <taxon>Eukaryota</taxon>
        <taxon>Metazoa</taxon>
        <taxon>Ecdysozoa</taxon>
        <taxon>Nematoda</taxon>
        <taxon>Chromadorea</taxon>
        <taxon>Rhabditida</taxon>
        <taxon>Rhabditina</taxon>
        <taxon>Rhabditomorpha</taxon>
        <taxon>Strongyloidea</taxon>
        <taxon>Heligmosomidae</taxon>
        <taxon>Heligmosomoides</taxon>
    </lineage>
</organism>
<evidence type="ECO:0000256" key="1">
    <source>
        <dbReference type="SAM" id="MobiDB-lite"/>
    </source>
</evidence>
<protein>
    <submittedName>
        <fullName evidence="2">Uncharacterized protein</fullName>
    </submittedName>
</protein>
<name>A0A3P8ACW0_HELPZ</name>
<dbReference type="OrthoDB" id="21085at2759"/>
<evidence type="ECO:0000313" key="2">
    <source>
        <dbReference type="EMBL" id="VDO88843.1"/>
    </source>
</evidence>
<dbReference type="EMBL" id="UZAH01027130">
    <property type="protein sequence ID" value="VDO88843.1"/>
    <property type="molecule type" value="Genomic_DNA"/>
</dbReference>
<gene>
    <name evidence="2" type="ORF">HPBE_LOCUS11506</name>
</gene>
<feature type="region of interest" description="Disordered" evidence="1">
    <location>
        <begin position="79"/>
        <end position="106"/>
    </location>
</feature>
<proteinExistence type="predicted"/>
<sequence length="221" mass="24572">MSRGVFGPFLRNKSDPFLTLSASKRPLFLHHPNKWCYSIVQTAVFSTPSLVSVVMSARVCPLPMRRERSDLCASSVMRLARHTERSPGPSVPKRQPLRPPETACDPDMITNCIDELRRRRLQSVNESQLDPSSAGQSSAAAQVSLRERNSRVSGQRTSDDVTGYTPRASRRDHRMSVPNLSPEPSSSVIQSAKALREKLGRNGDGELSVRNSYLISIWVCP</sequence>
<reference evidence="2" key="1">
    <citation type="submission" date="2018-11" db="EMBL/GenBank/DDBJ databases">
        <authorList>
            <consortium name="Pathogen Informatics"/>
        </authorList>
    </citation>
    <scope>NUCLEOTIDE SEQUENCE [LARGE SCALE GENOMIC DNA]</scope>
</reference>
<dbReference type="AlphaFoldDB" id="A0A3P8ACW0"/>
<feature type="compositionally biased region" description="Low complexity" evidence="1">
    <location>
        <begin position="132"/>
        <end position="142"/>
    </location>
</feature>